<dbReference type="RefSeq" id="WP_386053262.1">
    <property type="nucleotide sequence ID" value="NZ_JBHTKH010000008.1"/>
</dbReference>
<accession>A0ABW3MYJ8</accession>
<dbReference type="EMBL" id="JBHTKH010000008">
    <property type="protein sequence ID" value="MFD1055302.1"/>
    <property type="molecule type" value="Genomic_DNA"/>
</dbReference>
<reference evidence="2" key="1">
    <citation type="journal article" date="2019" name="Int. J. Syst. Evol. Microbiol.">
        <title>The Global Catalogue of Microorganisms (GCM) 10K type strain sequencing project: providing services to taxonomists for standard genome sequencing and annotation.</title>
        <authorList>
            <consortium name="The Broad Institute Genomics Platform"/>
            <consortium name="The Broad Institute Genome Sequencing Center for Infectious Disease"/>
            <person name="Wu L."/>
            <person name="Ma J."/>
        </authorList>
    </citation>
    <scope>NUCLEOTIDE SEQUENCE [LARGE SCALE GENOMIC DNA]</scope>
    <source>
        <strain evidence="2">CCUG 57508</strain>
    </source>
</reference>
<proteinExistence type="predicted"/>
<dbReference type="Proteomes" id="UP001597046">
    <property type="component" value="Unassembled WGS sequence"/>
</dbReference>
<evidence type="ECO:0000313" key="1">
    <source>
        <dbReference type="EMBL" id="MFD1055302.1"/>
    </source>
</evidence>
<protein>
    <recommendedName>
        <fullName evidence="3">Class I SAM-dependent methyltransferase</fullName>
    </recommendedName>
</protein>
<keyword evidence="2" id="KW-1185">Reference proteome</keyword>
<name>A0ABW3MYJ8_9MICO</name>
<gene>
    <name evidence="1" type="ORF">ACFQ2V_13370</name>
</gene>
<comment type="caution">
    <text evidence="1">The sequence shown here is derived from an EMBL/GenBank/DDBJ whole genome shotgun (WGS) entry which is preliminary data.</text>
</comment>
<evidence type="ECO:0000313" key="2">
    <source>
        <dbReference type="Proteomes" id="UP001597046"/>
    </source>
</evidence>
<sequence>MTAHLSDQDIQRDAISGARILVGDMLMWSDLDTLDVPLATREVVRAAIAAKRPRRVLLAGPRAGLLVDAVPTDVPVDLLVRALPDARTLGDRAGLHKSADLYCGGLDVFEPGHTYDLVIALGGPERLLGPDSGGLTDAQAVARLSALLDDGGRFVVDLANELGFTDLVSAVPDEALESDAGWHIGAQGFATRHLFARERAAILEGEGLRLEACFAAMPSVDEHRVLVHDAALADGSLRDQVGFHAGKAMDEHFASTPMLREPRNVVERVVEAGMLDELAPGWLVVATKGAPASTPTYPALVVAEAEAASPWSTVAVIAADASQSVAWADERTDSETSEGTVSRGLSPLAPGRSFELDLRRACATRRHAAIRSRVRQYAAWLADGKVWTTQTAEQRFFATPANTLIDGDRLRLADPSWRRTGVVSADDALVRGLRDFARRLLASGSAHPWRVTVTPDELTITLASMAGLTVTEAMIARVARTEAEVASTVAGRPEDLDELLERNLEQGQFARDLPAPDEIGFRELLTHHRVISRELREKQGQVKWLEGTLRHRDRYIRTLERVIERYEETLTYRAVEAMRAPRRIATEKAVAAAKSTAQDALPPGALSKARQLAARVLK</sequence>
<organism evidence="1 2">
    <name type="scientific">Terrabacter terrigena</name>
    <dbReference type="NCBI Taxonomy" id="574718"/>
    <lineage>
        <taxon>Bacteria</taxon>
        <taxon>Bacillati</taxon>
        <taxon>Actinomycetota</taxon>
        <taxon>Actinomycetes</taxon>
        <taxon>Micrococcales</taxon>
        <taxon>Intrasporangiaceae</taxon>
        <taxon>Terrabacter</taxon>
    </lineage>
</organism>
<evidence type="ECO:0008006" key="3">
    <source>
        <dbReference type="Google" id="ProtNLM"/>
    </source>
</evidence>